<evidence type="ECO:0000256" key="9">
    <source>
        <dbReference type="ARBA" id="ARBA00023049"/>
    </source>
</evidence>
<dbReference type="GO" id="GO:0004176">
    <property type="term" value="F:ATP-dependent peptidase activity"/>
    <property type="evidence" value="ECO:0007669"/>
    <property type="project" value="TreeGrafter"/>
</dbReference>
<organism evidence="13">
    <name type="scientific">Lotharella oceanica</name>
    <dbReference type="NCBI Taxonomy" id="641309"/>
    <lineage>
        <taxon>Eukaryota</taxon>
        <taxon>Sar</taxon>
        <taxon>Rhizaria</taxon>
        <taxon>Cercozoa</taxon>
        <taxon>Chlorarachniophyceae</taxon>
        <taxon>Lotharella</taxon>
    </lineage>
</organism>
<feature type="transmembrane region" description="Helical" evidence="11">
    <location>
        <begin position="12"/>
        <end position="34"/>
    </location>
</feature>
<dbReference type="InterPro" id="IPR027417">
    <property type="entry name" value="P-loop_NTPase"/>
</dbReference>
<proteinExistence type="inferred from homology"/>
<dbReference type="EMBL" id="HBHP01018668">
    <property type="protein sequence ID" value="CAD9767265.1"/>
    <property type="molecule type" value="Transcribed_RNA"/>
</dbReference>
<keyword evidence="9" id="KW-0482">Metalloprotease</keyword>
<keyword evidence="5 10" id="KW-0547">Nucleotide-binding</keyword>
<comment type="similarity">
    <text evidence="2">In the C-terminal section; belongs to the peptidase M41 family.</text>
</comment>
<keyword evidence="3" id="KW-0645">Protease</keyword>
<gene>
    <name evidence="13" type="ORF">LSP00402_LOCUS11605</name>
</gene>
<comment type="similarity">
    <text evidence="10">Belongs to the AAA ATPase family.</text>
</comment>
<dbReference type="InterPro" id="IPR041569">
    <property type="entry name" value="AAA_lid_3"/>
</dbReference>
<dbReference type="FunFam" id="3.40.50.300:FF:000001">
    <property type="entry name" value="ATP-dependent zinc metalloprotease FtsH"/>
    <property type="match status" value="1"/>
</dbReference>
<evidence type="ECO:0000256" key="6">
    <source>
        <dbReference type="ARBA" id="ARBA00022801"/>
    </source>
</evidence>
<keyword evidence="7" id="KW-0862">Zinc</keyword>
<evidence type="ECO:0000256" key="8">
    <source>
        <dbReference type="ARBA" id="ARBA00022840"/>
    </source>
</evidence>
<dbReference type="AlphaFoldDB" id="A0A7S2TT03"/>
<keyword evidence="6" id="KW-0378">Hydrolase</keyword>
<dbReference type="PANTHER" id="PTHR23076">
    <property type="entry name" value="METALLOPROTEASE M41 FTSH"/>
    <property type="match status" value="1"/>
</dbReference>
<evidence type="ECO:0000259" key="12">
    <source>
        <dbReference type="SMART" id="SM00382"/>
    </source>
</evidence>
<dbReference type="GO" id="GO:0006508">
    <property type="term" value="P:proteolysis"/>
    <property type="evidence" value="ECO:0007669"/>
    <property type="project" value="UniProtKB-KW"/>
</dbReference>
<evidence type="ECO:0000256" key="3">
    <source>
        <dbReference type="ARBA" id="ARBA00022670"/>
    </source>
</evidence>
<reference evidence="13" key="1">
    <citation type="submission" date="2021-01" db="EMBL/GenBank/DDBJ databases">
        <authorList>
            <person name="Corre E."/>
            <person name="Pelletier E."/>
            <person name="Niang G."/>
            <person name="Scheremetjew M."/>
            <person name="Finn R."/>
            <person name="Kale V."/>
            <person name="Holt S."/>
            <person name="Cochrane G."/>
            <person name="Meng A."/>
            <person name="Brown T."/>
            <person name="Cohen L."/>
        </authorList>
    </citation>
    <scope>NUCLEOTIDE SEQUENCE</scope>
    <source>
        <strain evidence="13">CCMP622</strain>
    </source>
</reference>
<evidence type="ECO:0000256" key="1">
    <source>
        <dbReference type="ARBA" id="ARBA00001947"/>
    </source>
</evidence>
<dbReference type="SUPFAM" id="SSF52540">
    <property type="entry name" value="P-loop containing nucleoside triphosphate hydrolases"/>
    <property type="match status" value="1"/>
</dbReference>
<dbReference type="InterPro" id="IPR003593">
    <property type="entry name" value="AAA+_ATPase"/>
</dbReference>
<evidence type="ECO:0000313" key="13">
    <source>
        <dbReference type="EMBL" id="CAD9767265.1"/>
    </source>
</evidence>
<dbReference type="Pfam" id="PF00004">
    <property type="entry name" value="AAA"/>
    <property type="match status" value="1"/>
</dbReference>
<dbReference type="GO" id="GO:0005524">
    <property type="term" value="F:ATP binding"/>
    <property type="evidence" value="ECO:0007669"/>
    <property type="project" value="UniProtKB-KW"/>
</dbReference>
<keyword evidence="11" id="KW-0812">Transmembrane</keyword>
<dbReference type="PROSITE" id="PS00674">
    <property type="entry name" value="AAA"/>
    <property type="match status" value="1"/>
</dbReference>
<dbReference type="InterPro" id="IPR003960">
    <property type="entry name" value="ATPase_AAA_CS"/>
</dbReference>
<dbReference type="InterPro" id="IPR003959">
    <property type="entry name" value="ATPase_AAA_core"/>
</dbReference>
<evidence type="ECO:0000256" key="2">
    <source>
        <dbReference type="ARBA" id="ARBA00010044"/>
    </source>
</evidence>
<evidence type="ECO:0000256" key="7">
    <source>
        <dbReference type="ARBA" id="ARBA00022833"/>
    </source>
</evidence>
<feature type="domain" description="AAA+ ATPase" evidence="12">
    <location>
        <begin position="90"/>
        <end position="229"/>
    </location>
</feature>
<accession>A0A7S2TT03</accession>
<dbReference type="GO" id="GO:0009535">
    <property type="term" value="C:chloroplast thylakoid membrane"/>
    <property type="evidence" value="ECO:0007669"/>
    <property type="project" value="TreeGrafter"/>
</dbReference>
<dbReference type="GO" id="GO:0008237">
    <property type="term" value="F:metallopeptidase activity"/>
    <property type="evidence" value="ECO:0007669"/>
    <property type="project" value="UniProtKB-KW"/>
</dbReference>
<name>A0A7S2TT03_9EUKA</name>
<dbReference type="SMART" id="SM00382">
    <property type="entry name" value="AAA"/>
    <property type="match status" value="1"/>
</dbReference>
<keyword evidence="11" id="KW-0472">Membrane</keyword>
<dbReference type="Gene3D" id="3.40.50.300">
    <property type="entry name" value="P-loop containing nucleotide triphosphate hydrolases"/>
    <property type="match status" value="1"/>
</dbReference>
<evidence type="ECO:0000256" key="10">
    <source>
        <dbReference type="RuleBase" id="RU003651"/>
    </source>
</evidence>
<dbReference type="GO" id="GO:0016887">
    <property type="term" value="F:ATP hydrolysis activity"/>
    <property type="evidence" value="ECO:0007669"/>
    <property type="project" value="InterPro"/>
</dbReference>
<evidence type="ECO:0000256" key="11">
    <source>
        <dbReference type="SAM" id="Phobius"/>
    </source>
</evidence>
<evidence type="ECO:0000256" key="5">
    <source>
        <dbReference type="ARBA" id="ARBA00022741"/>
    </source>
</evidence>
<dbReference type="PANTHER" id="PTHR23076:SF113">
    <property type="entry name" value="ATP-DEPENDENT ZINC METALLOPROTEASE FTSH 1, CHLOROPLASTIC-RELATED"/>
    <property type="match status" value="1"/>
</dbReference>
<dbReference type="GO" id="GO:0046872">
    <property type="term" value="F:metal ion binding"/>
    <property type="evidence" value="ECO:0007669"/>
    <property type="project" value="UniProtKB-KW"/>
</dbReference>
<dbReference type="Pfam" id="PF17862">
    <property type="entry name" value="AAA_lid_3"/>
    <property type="match status" value="1"/>
</dbReference>
<comment type="cofactor">
    <cofactor evidence="1">
        <name>Zn(2+)</name>
        <dbReference type="ChEBI" id="CHEBI:29105"/>
    </cofactor>
</comment>
<keyword evidence="4" id="KW-0479">Metal-binding</keyword>
<dbReference type="CDD" id="cd19501">
    <property type="entry name" value="RecA-like_FtsH"/>
    <property type="match status" value="1"/>
</dbReference>
<keyword evidence="11" id="KW-1133">Transmembrane helix</keyword>
<sequence length="334" mass="35789">MEKGIVFSAHKVSALATSFTAMMPLFIAIIWALLVSQMLTGNNSSDVGKMAVPEGGFDKVAGIDEAKVELVEVVDLLKNPNKYAKSGARMPKGVLMIGDPGTGKTLLARAVAGEAGVPFFDCSGSEFVEMFVGRGASRLRSLFKKARAAAPCVIFIDELDALGRKRDGVFGGAASELEQTLNQLLVSMDGLDSTKGIIVLGATNRPEVLDSALCRPGRFDRIVRIEKPDREGRADILRVHTRWMNLSPGVSLEDIAAVTPGFTGAELEGVCNEAAIRSVRRGDAQGIITSEDFTNALKNFAKSRSWLTRNPIKDLGVGLQNTFFGDRDSAAVVR</sequence>
<evidence type="ECO:0000256" key="4">
    <source>
        <dbReference type="ARBA" id="ARBA00022723"/>
    </source>
</evidence>
<keyword evidence="8 10" id="KW-0067">ATP-binding</keyword>
<dbReference type="Gene3D" id="1.10.8.60">
    <property type="match status" value="1"/>
</dbReference>
<protein>
    <recommendedName>
        <fullName evidence="12">AAA+ ATPase domain-containing protein</fullName>
    </recommendedName>
</protein>